<comment type="caution">
    <text evidence="1">The sequence shown here is derived from an EMBL/GenBank/DDBJ whole genome shotgun (WGS) entry which is preliminary data.</text>
</comment>
<name>A0ABS6JYF1_9BACI</name>
<organism evidence="1 2">
    <name type="scientific">Evansella alkalicola</name>
    <dbReference type="NCBI Taxonomy" id="745819"/>
    <lineage>
        <taxon>Bacteria</taxon>
        <taxon>Bacillati</taxon>
        <taxon>Bacillota</taxon>
        <taxon>Bacilli</taxon>
        <taxon>Bacillales</taxon>
        <taxon>Bacillaceae</taxon>
        <taxon>Evansella</taxon>
    </lineage>
</organism>
<dbReference type="InterPro" id="IPR008767">
    <property type="entry name" value="Phage_SPP1_head-tail_adaptor"/>
</dbReference>
<dbReference type="Proteomes" id="UP000790580">
    <property type="component" value="Unassembled WGS sequence"/>
</dbReference>
<reference evidence="1 2" key="1">
    <citation type="submission" date="2021-06" db="EMBL/GenBank/DDBJ databases">
        <title>Bacillus sp. RD4P76, an endophyte from a halophyte.</title>
        <authorList>
            <person name="Sun J.-Q."/>
        </authorList>
    </citation>
    <scope>NUCLEOTIDE SEQUENCE [LARGE SCALE GENOMIC DNA]</scope>
    <source>
        <strain evidence="1 2">JCM 17098</strain>
    </source>
</reference>
<accession>A0ABS6JYF1</accession>
<dbReference type="InterPro" id="IPR038666">
    <property type="entry name" value="SSP1_head-tail_sf"/>
</dbReference>
<protein>
    <submittedName>
        <fullName evidence="1">Head-tail adaptor protein</fullName>
    </submittedName>
</protein>
<evidence type="ECO:0000313" key="2">
    <source>
        <dbReference type="Proteomes" id="UP000790580"/>
    </source>
</evidence>
<keyword evidence="2" id="KW-1185">Reference proteome</keyword>
<dbReference type="EMBL" id="JAHQCR010000070">
    <property type="protein sequence ID" value="MBU9723121.1"/>
    <property type="molecule type" value="Genomic_DNA"/>
</dbReference>
<dbReference type="Gene3D" id="2.40.10.270">
    <property type="entry name" value="Bacteriophage SPP1 head-tail adaptor protein"/>
    <property type="match status" value="1"/>
</dbReference>
<evidence type="ECO:0000313" key="1">
    <source>
        <dbReference type="EMBL" id="MBU9723121.1"/>
    </source>
</evidence>
<sequence>MSLGKMNIFVDIFNRNQSKDSEGFVTQIDDFVASVRAFREERHGSRKWANLAAFTDANAIFKFRRVPGLEIRSGMLFVCDKSRYTVISVEDINGMYTEVLAEKIEPSKA</sequence>
<dbReference type="Pfam" id="PF05521">
    <property type="entry name" value="Phage_HCP"/>
    <property type="match status" value="1"/>
</dbReference>
<proteinExistence type="predicted"/>
<gene>
    <name evidence="1" type="ORF">KS407_17005</name>
</gene>